<feature type="compositionally biased region" description="Basic residues" evidence="13">
    <location>
        <begin position="302"/>
        <end position="318"/>
    </location>
</feature>
<dbReference type="GO" id="GO:0006275">
    <property type="term" value="P:regulation of DNA replication"/>
    <property type="evidence" value="ECO:0007669"/>
    <property type="project" value="UniProtKB-UniRule"/>
</dbReference>
<name>A0A140CC06_9PAPI</name>
<dbReference type="Gene3D" id="1.10.287.30">
    <property type="entry name" value="E2 (early) protein, N terminal domain, subdomain 1"/>
    <property type="match status" value="1"/>
</dbReference>
<dbReference type="InterPro" id="IPR042503">
    <property type="entry name" value="Regulatory_protein_E2_N_1"/>
</dbReference>
<keyword evidence="12" id="KW-0832">Ubl conjugation</keyword>
<evidence type="ECO:0000256" key="5">
    <source>
        <dbReference type="ARBA" id="ARBA00022553"/>
    </source>
</evidence>
<dbReference type="Pfam" id="PF00511">
    <property type="entry name" value="PPV_E2_C"/>
    <property type="match status" value="1"/>
</dbReference>
<feature type="domain" description="Papillomavirus E2 N-terminal" evidence="14">
    <location>
        <begin position="1"/>
        <end position="197"/>
    </location>
</feature>
<gene>
    <name evidence="12 16" type="primary">E2</name>
</gene>
<evidence type="ECO:0000256" key="12">
    <source>
        <dbReference type="HAMAP-Rule" id="MF_04001"/>
    </source>
</evidence>
<dbReference type="InterPro" id="IPR033668">
    <property type="entry name" value="Reg_prot_E2"/>
</dbReference>
<evidence type="ECO:0000259" key="14">
    <source>
        <dbReference type="Pfam" id="PF00508"/>
    </source>
</evidence>
<dbReference type="SUPFAM" id="SSF51332">
    <property type="entry name" value="E2 regulatory, transactivation domain"/>
    <property type="match status" value="1"/>
</dbReference>
<feature type="compositionally biased region" description="Low complexity" evidence="13">
    <location>
        <begin position="257"/>
        <end position="266"/>
    </location>
</feature>
<feature type="region of interest" description="Disordered" evidence="13">
    <location>
        <begin position="209"/>
        <end position="266"/>
    </location>
</feature>
<dbReference type="GO" id="GO:0003700">
    <property type="term" value="F:DNA-binding transcription factor activity"/>
    <property type="evidence" value="ECO:0007669"/>
    <property type="project" value="UniProtKB-UniRule"/>
</dbReference>
<evidence type="ECO:0000256" key="3">
    <source>
        <dbReference type="ARBA" id="ARBA00022491"/>
    </source>
</evidence>
<organism evidence="16 17">
    <name type="scientific">Alouatta guariba papillomavirus 1</name>
    <dbReference type="NCBI Taxonomy" id="1784959"/>
    <lineage>
        <taxon>Viruses</taxon>
        <taxon>Monodnaviria</taxon>
        <taxon>Shotokuvirae</taxon>
        <taxon>Cossaviricota</taxon>
        <taxon>Papovaviricetes</taxon>
        <taxon>Zurhausenvirales</taxon>
        <taxon>Papillomaviridae</taxon>
        <taxon>Firstpapillomavirinae</taxon>
        <taxon>Dyoomikronpapillomavirus</taxon>
        <taxon>Dyoomikronpapillomavirus 1</taxon>
    </lineage>
</organism>
<proteinExistence type="inferred from homology"/>
<evidence type="ECO:0000256" key="11">
    <source>
        <dbReference type="ARBA" id="ARBA00023163"/>
    </source>
</evidence>
<comment type="similarity">
    <text evidence="2">Belongs to the papillomaviridae E8^E2C protein family.</text>
</comment>
<evidence type="ECO:0000256" key="9">
    <source>
        <dbReference type="ARBA" id="ARBA00023125"/>
    </source>
</evidence>
<dbReference type="InterPro" id="IPR001866">
    <property type="entry name" value="PPV_E2_N"/>
</dbReference>
<comment type="function">
    <text evidence="12">Plays a role in the initiation of viral DNA replication. A dimer of E2 interacts with a dimer of E1 in order to improve specificity of E1 DNA binding activity. Once the complex recognizes and binds DNA at specific sites, the E2 dimer is removed from DNA. E2 also regulates viral transcription through binding to the E2RE response element (5'-ACCNNNNNNGGT-3') present in multiple copies in the regulatory regions of the viral genome. Activates or represses transcription depending on E2RE's position with regards to proximal promoter elements including the TATA-box. Repression occurs by sterically hindering the assembly of the transcription initiation complex.</text>
</comment>
<dbReference type="Proteomes" id="UP000152274">
    <property type="component" value="Genome"/>
</dbReference>
<dbReference type="GO" id="GO:0039693">
    <property type="term" value="P:viral DNA genome replication"/>
    <property type="evidence" value="ECO:0007669"/>
    <property type="project" value="UniProtKB-UniRule"/>
</dbReference>
<evidence type="ECO:0000256" key="7">
    <source>
        <dbReference type="ARBA" id="ARBA00022705"/>
    </source>
</evidence>
<evidence type="ECO:0000256" key="2">
    <source>
        <dbReference type="ARBA" id="ARBA00007794"/>
    </source>
</evidence>
<dbReference type="EMBL" id="KP861981">
    <property type="protein sequence ID" value="AMB19788.1"/>
    <property type="molecule type" value="Genomic_DNA"/>
</dbReference>
<feature type="compositionally biased region" description="Low complexity" evidence="13">
    <location>
        <begin position="239"/>
        <end position="248"/>
    </location>
</feature>
<keyword evidence="6 12" id="KW-1048">Host nucleus</keyword>
<dbReference type="GO" id="GO:0003677">
    <property type="term" value="F:DNA binding"/>
    <property type="evidence" value="ECO:0007669"/>
    <property type="project" value="UniProtKB-UniRule"/>
</dbReference>
<evidence type="ECO:0000256" key="8">
    <source>
        <dbReference type="ARBA" id="ARBA00023015"/>
    </source>
</evidence>
<evidence type="ECO:0000256" key="6">
    <source>
        <dbReference type="ARBA" id="ARBA00022562"/>
    </source>
</evidence>
<evidence type="ECO:0000256" key="1">
    <source>
        <dbReference type="ARBA" id="ARBA00004147"/>
    </source>
</evidence>
<sequence>MDGLTSRLDALQERLIDCYEADSKDLKDHIEHWGLQRRECALLYRARQMGLHRVGLQVVPTLAVSQQKAHAAIELHLSLQGLQASDYGTEDWTLADTSMELWTAPPAKCFKKGGQQVEVWYDGTPDNMMLYTLWAWIYAQDDGGTWVKVPGKCDYAGLYYSCGGVREYYVNFQEDSARYGHTGTWEVHVGREVIYAPCDSVSSTSGTHTVSTSGLADFSPGPPCTAPDAYPRTSTPLQRPAAASAPPAAKRPRWTGPAPAARPSALPGAAAHAPAVPLDCVDASDTVVAGPVPQPALGGQRRGVHRGGRGHGPRHPRDHHGTDCDHQTAPVILLKGDANCLKCHRYRLRKYAQLYLNASTTWYWAGKEGSSRAGPATVCVSFESEAQRTRFLDTVPIPPGIRTVLGTMPV</sequence>
<dbReference type="HAMAP" id="MF_04001">
    <property type="entry name" value="PPV_E2"/>
    <property type="match status" value="1"/>
</dbReference>
<feature type="domain" description="Papillomavirus E2 C-terminal" evidence="15">
    <location>
        <begin position="330"/>
        <end position="408"/>
    </location>
</feature>
<dbReference type="InterPro" id="IPR012677">
    <property type="entry name" value="Nucleotide-bd_a/b_plait_sf"/>
</dbReference>
<comment type="PTM">
    <text evidence="12">Sumoylation plays a regulatory role in E2 transcriptional activity.</text>
</comment>
<dbReference type="Pfam" id="PF00508">
    <property type="entry name" value="PPV_E2_N"/>
    <property type="match status" value="1"/>
</dbReference>
<keyword evidence="7 12" id="KW-0235">DNA replication</keyword>
<dbReference type="InterPro" id="IPR035975">
    <property type="entry name" value="E2/EBNA1_C_sf"/>
</dbReference>
<feature type="region of interest" description="DNA-binding domain" evidence="12">
    <location>
        <begin position="328"/>
        <end position="410"/>
    </location>
</feature>
<evidence type="ECO:0000259" key="15">
    <source>
        <dbReference type="Pfam" id="PF00511"/>
    </source>
</evidence>
<reference evidence="16 17" key="1">
    <citation type="submission" date="2015-02" db="EMBL/GenBank/DDBJ databases">
        <title>Detection of a new non-human papillomavirus from South American Alouatta guariba clamitans.</title>
        <authorList>
            <person name="Silvestre R.V.D."/>
            <person name="Souza A.B."/>
            <person name="Sousa E.C.Jr."/>
            <person name="Silva A.K."/>
            <person name="Mello W.A."/>
            <person name="Nunes M.T."/>
            <person name="Vianez J.L.S.G.Jr."/>
            <person name="Cardoso J.F."/>
            <person name="Vasconcelos J.M."/>
            <person name="Oliveira L.F."/>
            <person name="Silva S.P."/>
            <person name="Silva A.M.J."/>
            <person name="Fries B.G."/>
            <person name="Summa M.E.L."/>
            <person name="Sa L.R.M."/>
        </authorList>
    </citation>
    <scope>NUCLEOTIDE SEQUENCE [LARGE SCALE GENOMIC DNA]</scope>
    <source>
        <strain evidence="16">AgPV1_PPV05_SP</strain>
    </source>
</reference>
<keyword evidence="11 12" id="KW-0804">Transcription</keyword>
<dbReference type="SUPFAM" id="SSF54957">
    <property type="entry name" value="Viral DNA-binding domain"/>
    <property type="match status" value="1"/>
</dbReference>
<evidence type="ECO:0000256" key="10">
    <source>
        <dbReference type="ARBA" id="ARBA00023159"/>
    </source>
</evidence>
<keyword evidence="3 12" id="KW-0678">Repressor</keyword>
<keyword evidence="4 12" id="KW-0244">Early protein</keyword>
<evidence type="ECO:0000313" key="17">
    <source>
        <dbReference type="Proteomes" id="UP000152274"/>
    </source>
</evidence>
<comment type="subcellular location">
    <subcellularLocation>
        <location evidence="1 12">Host nucleus</location>
    </subcellularLocation>
</comment>
<dbReference type="InterPro" id="IPR036050">
    <property type="entry name" value="Regulatory_protein_E2_N"/>
</dbReference>
<feature type="region of interest" description="Disordered" evidence="13">
    <location>
        <begin position="291"/>
        <end position="323"/>
    </location>
</feature>
<dbReference type="GO" id="GO:0006260">
    <property type="term" value="P:DNA replication"/>
    <property type="evidence" value="ECO:0007669"/>
    <property type="project" value="UniProtKB-KW"/>
</dbReference>
<comment type="subunit">
    <text evidence="12">Binds DNA as homodimer. Interacts with protein E1; this interaction greatly increases E1 DNA-binding activity. Interacts with protein L1; this interaction enhances E2-dependent replication and transcription activation. Interacts with protein L2; this interaction inhibits E2 transcriptional activity but not DNA replication function E2. Interacts with protein E7; this interaction inhibits E7 oncogenic activity. Interacts with host TAF1; this interaction modulates E2-dependent transcriptional regulation. Interacts with host BRD4; this interaction mediates E2 transcriptional activation function. Additionally, the interaction with host BRD4 on mitotic chromosomes mediates tethering of the viral genome. Interacts with host TOPBP1; this interaction is required for optimal viral DNA replication.</text>
</comment>
<evidence type="ECO:0000256" key="13">
    <source>
        <dbReference type="SAM" id="MobiDB-lite"/>
    </source>
</evidence>
<comment type="similarity">
    <text evidence="12">Belongs to the papillomaviridae E2 protein family.</text>
</comment>
<dbReference type="Gene3D" id="2.170.200.10">
    <property type="entry name" value="Papillomavirus E2 early protein domain"/>
    <property type="match status" value="1"/>
</dbReference>
<dbReference type="InterPro" id="IPR000427">
    <property type="entry name" value="Papillomavirus_E2_C"/>
</dbReference>
<keyword evidence="12" id="KW-1017">Isopeptide bond</keyword>
<evidence type="ECO:0000313" key="16">
    <source>
        <dbReference type="EMBL" id="AMB19788.1"/>
    </source>
</evidence>
<feature type="cross-link" description="Glycyl lysine isopeptide (Lys-Gly) (interchain with G-Cter in SUMO)" evidence="12">
    <location>
        <position position="335"/>
    </location>
</feature>
<accession>A0A140CC06</accession>
<comment type="caution">
    <text evidence="12">Lacks conserved residue(s) required for the propagation of feature annotation.</text>
</comment>
<dbReference type="GO" id="GO:0006351">
    <property type="term" value="P:DNA-templated transcription"/>
    <property type="evidence" value="ECO:0007669"/>
    <property type="project" value="UniProtKB-UniRule"/>
</dbReference>
<evidence type="ECO:0000256" key="4">
    <source>
        <dbReference type="ARBA" id="ARBA00022518"/>
    </source>
</evidence>
<comment type="PTM">
    <text evidence="12">Phosphorylated.</text>
</comment>
<keyword evidence="9 12" id="KW-0238">DNA-binding</keyword>
<dbReference type="Gene3D" id="3.30.70.330">
    <property type="match status" value="1"/>
</dbReference>
<dbReference type="GO" id="GO:0042025">
    <property type="term" value="C:host cell nucleus"/>
    <property type="evidence" value="ECO:0007669"/>
    <property type="project" value="UniProtKB-SubCell"/>
</dbReference>
<dbReference type="GO" id="GO:0000166">
    <property type="term" value="F:nucleotide binding"/>
    <property type="evidence" value="ECO:0007669"/>
    <property type="project" value="UniProtKB-UniRule"/>
</dbReference>
<keyword evidence="10 12" id="KW-0010">Activator</keyword>
<dbReference type="InterPro" id="IPR042504">
    <property type="entry name" value="Regulatory_protein_E2_N_2"/>
</dbReference>
<keyword evidence="5 12" id="KW-0597">Phosphoprotein</keyword>
<protein>
    <recommendedName>
        <fullName evidence="12">Regulatory protein E2</fullName>
    </recommendedName>
</protein>
<keyword evidence="8 12" id="KW-0805">Transcription regulation</keyword>